<evidence type="ECO:0000313" key="2">
    <source>
        <dbReference type="EMBL" id="OES31156.1"/>
    </source>
</evidence>
<feature type="transmembrane region" description="Helical" evidence="1">
    <location>
        <begin position="34"/>
        <end position="52"/>
    </location>
</feature>
<proteinExistence type="predicted"/>
<dbReference type="EMBL" id="MIPY01000014">
    <property type="protein sequence ID" value="OES31156.1"/>
    <property type="molecule type" value="Genomic_DNA"/>
</dbReference>
<keyword evidence="3" id="KW-1185">Reference proteome</keyword>
<feature type="transmembrane region" description="Helical" evidence="1">
    <location>
        <begin position="58"/>
        <end position="78"/>
    </location>
</feature>
<evidence type="ECO:0000313" key="3">
    <source>
        <dbReference type="Proteomes" id="UP000095392"/>
    </source>
</evidence>
<accession>A0AB36FTL7</accession>
<name>A0AB36FTL7_ALTMA</name>
<dbReference type="AlphaFoldDB" id="A0AB36FTL7"/>
<evidence type="ECO:0008006" key="4">
    <source>
        <dbReference type="Google" id="ProtNLM"/>
    </source>
</evidence>
<keyword evidence="1" id="KW-0472">Membrane</keyword>
<gene>
    <name evidence="2" type="ORF">BFV95_2268</name>
</gene>
<organism evidence="2 3">
    <name type="scientific">Alteromonas macleodii</name>
    <name type="common">Pseudoalteromonas macleodii</name>
    <dbReference type="NCBI Taxonomy" id="28108"/>
    <lineage>
        <taxon>Bacteria</taxon>
        <taxon>Pseudomonadati</taxon>
        <taxon>Pseudomonadota</taxon>
        <taxon>Gammaproteobacteria</taxon>
        <taxon>Alteromonadales</taxon>
        <taxon>Alteromonadaceae</taxon>
        <taxon>Alteromonas/Salinimonas group</taxon>
        <taxon>Alteromonas</taxon>
    </lineage>
</organism>
<dbReference type="Proteomes" id="UP000095392">
    <property type="component" value="Unassembled WGS sequence"/>
</dbReference>
<protein>
    <recommendedName>
        <fullName evidence="4">SMODS and SLOG-associating 2TM effector domain-containing protein</fullName>
    </recommendedName>
</protein>
<reference evidence="2 3" key="1">
    <citation type="submission" date="2016-09" db="EMBL/GenBank/DDBJ databases">
        <title>Draft Genome Sequence of four Alteromonas macleodii strains isolated from copper coupons and grown long-term at elevated copper levels.</title>
        <authorList>
            <person name="Cusick K."/>
            <person name="Dale J."/>
            <person name="Little B."/>
            <person name="Biffinger J."/>
        </authorList>
    </citation>
    <scope>NUCLEOTIDE SEQUENCE [LARGE SCALE GENOMIC DNA]</scope>
    <source>
        <strain evidence="2 3">KCP01</strain>
    </source>
</reference>
<keyword evidence="1" id="KW-0812">Transmembrane</keyword>
<dbReference type="RefSeq" id="WP_069944423.1">
    <property type="nucleotide sequence ID" value="NZ_MIPW01000012.1"/>
</dbReference>
<evidence type="ECO:0000256" key="1">
    <source>
        <dbReference type="SAM" id="Phobius"/>
    </source>
</evidence>
<comment type="caution">
    <text evidence="2">The sequence shown here is derived from an EMBL/GenBank/DDBJ whole genome shotgun (WGS) entry which is preliminary data.</text>
</comment>
<sequence>MYQQKYWNLLKELKVHVLYVQNYAVKQSKYDQSLDVFLAITSSSSIAAWAIWQEYPFVWGAIIAISQVITAIKPLLLYKKRLKALDDLLDSLSQIALKAERDWFFVAEGMWTEEEIHNRWADLKEETLKSEKKCLNGITLPKDLISLRAAETEADLYFESTYL</sequence>
<keyword evidence="1" id="KW-1133">Transmembrane helix</keyword>